<dbReference type="GO" id="GO:0032259">
    <property type="term" value="P:methylation"/>
    <property type="evidence" value="ECO:0007669"/>
    <property type="project" value="UniProtKB-KW"/>
</dbReference>
<dbReference type="InterPro" id="IPR029063">
    <property type="entry name" value="SAM-dependent_MTases_sf"/>
</dbReference>
<sequence length="175" mass="18154">MLPELPFADASFDAVVANFVVNHVEDPVAALAELRRVTRPGGRIAASIWSSASNGAMELFNRAIDAAGVERPVFPAVPVAFDRSPDGFAGLLARAGWSGAVGRELSWTHRAHPEDWWAGPAGGVANVGLVVAGQTAGAAAVIKQHYDRLAAGELAEDGRLAVPATAVLALARTEP</sequence>
<proteinExistence type="predicted"/>
<dbReference type="CDD" id="cd02440">
    <property type="entry name" value="AdoMet_MTases"/>
    <property type="match status" value="1"/>
</dbReference>
<evidence type="ECO:0000259" key="1">
    <source>
        <dbReference type="Pfam" id="PF08241"/>
    </source>
</evidence>
<gene>
    <name evidence="2" type="ORF">FB465_3922</name>
</gene>
<keyword evidence="2" id="KW-0489">Methyltransferase</keyword>
<protein>
    <submittedName>
        <fullName evidence="2">Methyltransferase family protein</fullName>
    </submittedName>
</protein>
<name>A0A561ET98_9ACTN</name>
<evidence type="ECO:0000313" key="3">
    <source>
        <dbReference type="Proteomes" id="UP000318416"/>
    </source>
</evidence>
<reference evidence="2 3" key="1">
    <citation type="submission" date="2019-06" db="EMBL/GenBank/DDBJ databases">
        <title>Sequencing the genomes of 1000 actinobacteria strains.</title>
        <authorList>
            <person name="Klenk H.-P."/>
        </authorList>
    </citation>
    <scope>NUCLEOTIDE SEQUENCE [LARGE SCALE GENOMIC DNA]</scope>
    <source>
        <strain evidence="2 3">DSM 41649</strain>
    </source>
</reference>
<dbReference type="EMBL" id="VIVR01000001">
    <property type="protein sequence ID" value="TWE18830.1"/>
    <property type="molecule type" value="Genomic_DNA"/>
</dbReference>
<dbReference type="AlphaFoldDB" id="A0A561ET98"/>
<dbReference type="SUPFAM" id="SSF53335">
    <property type="entry name" value="S-adenosyl-L-methionine-dependent methyltransferases"/>
    <property type="match status" value="1"/>
</dbReference>
<keyword evidence="2" id="KW-0808">Transferase</keyword>
<dbReference type="Proteomes" id="UP000318416">
    <property type="component" value="Unassembled WGS sequence"/>
</dbReference>
<keyword evidence="3" id="KW-1185">Reference proteome</keyword>
<accession>A0A561ET98</accession>
<dbReference type="Gene3D" id="3.40.50.150">
    <property type="entry name" value="Vaccinia Virus protein VP39"/>
    <property type="match status" value="1"/>
</dbReference>
<dbReference type="InterPro" id="IPR013216">
    <property type="entry name" value="Methyltransf_11"/>
</dbReference>
<feature type="domain" description="Methyltransferase type 11" evidence="1">
    <location>
        <begin position="4"/>
        <end position="45"/>
    </location>
</feature>
<dbReference type="GO" id="GO:0008757">
    <property type="term" value="F:S-adenosylmethionine-dependent methyltransferase activity"/>
    <property type="evidence" value="ECO:0007669"/>
    <property type="project" value="InterPro"/>
</dbReference>
<evidence type="ECO:0000313" key="2">
    <source>
        <dbReference type="EMBL" id="TWE18830.1"/>
    </source>
</evidence>
<dbReference type="Pfam" id="PF08241">
    <property type="entry name" value="Methyltransf_11"/>
    <property type="match status" value="1"/>
</dbReference>
<comment type="caution">
    <text evidence="2">The sequence shown here is derived from an EMBL/GenBank/DDBJ whole genome shotgun (WGS) entry which is preliminary data.</text>
</comment>
<organism evidence="2 3">
    <name type="scientific">Kitasatospora atroaurantiaca</name>
    <dbReference type="NCBI Taxonomy" id="285545"/>
    <lineage>
        <taxon>Bacteria</taxon>
        <taxon>Bacillati</taxon>
        <taxon>Actinomycetota</taxon>
        <taxon>Actinomycetes</taxon>
        <taxon>Kitasatosporales</taxon>
        <taxon>Streptomycetaceae</taxon>
        <taxon>Kitasatospora</taxon>
    </lineage>
</organism>